<name>A0A9W6GPK8_9HYPH</name>
<evidence type="ECO:0008006" key="4">
    <source>
        <dbReference type="Google" id="ProtNLM"/>
    </source>
</evidence>
<protein>
    <recommendedName>
        <fullName evidence="4">Energy transducer TonB</fullName>
    </recommendedName>
</protein>
<comment type="caution">
    <text evidence="2">The sequence shown here is derived from an EMBL/GenBank/DDBJ whole genome shotgun (WGS) entry which is preliminary data.</text>
</comment>
<organism evidence="2 3">
    <name type="scientific">Methylocystis echinoides</name>
    <dbReference type="NCBI Taxonomy" id="29468"/>
    <lineage>
        <taxon>Bacteria</taxon>
        <taxon>Pseudomonadati</taxon>
        <taxon>Pseudomonadota</taxon>
        <taxon>Alphaproteobacteria</taxon>
        <taxon>Hyphomicrobiales</taxon>
        <taxon>Methylocystaceae</taxon>
        <taxon>Methylocystis</taxon>
    </lineage>
</organism>
<feature type="region of interest" description="Disordered" evidence="1">
    <location>
        <begin position="131"/>
        <end position="212"/>
    </location>
</feature>
<reference evidence="2" key="1">
    <citation type="journal article" date="2023" name="Int. J. Syst. Evol. Microbiol.">
        <title>Methylocystis iwaonis sp. nov., a type II methane-oxidizing bacterium from surface soil of a rice paddy field in Japan, and emended description of the genus Methylocystis (ex Whittenbury et al. 1970) Bowman et al. 1993.</title>
        <authorList>
            <person name="Kaise H."/>
            <person name="Sawadogo J.B."/>
            <person name="Alam M.S."/>
            <person name="Ueno C."/>
            <person name="Dianou D."/>
            <person name="Shinjo R."/>
            <person name="Asakawa S."/>
        </authorList>
    </citation>
    <scope>NUCLEOTIDE SEQUENCE</scope>
    <source>
        <strain evidence="2">LMG27198</strain>
    </source>
</reference>
<sequence length="294" mass="30462">MGARLPARAAGCLTHAKSAASHCTRALARRAGGFTRDVSQPESETMAFLARAPLGRACSDLAEDRPPLRPGRVYPIATAAVIAAHVAVFGAFMQYGRPTLAPLGEIDAQLVPEGDYFEAEAITETVLPSEAAQQEEARAEEPELAAPTPDVRTPEAPALPTKKESRKVEKQAKKPERKTSERRDVDTGDARREAQAARRYGAAGGRGAAGSGASQATCLAHVAAALRSHTPGATSLGPGSAFVTFRINPGGGVSSVAASGTTPAHAALARRIVGASRGPKTCGAAFVSQNIYFD</sequence>
<keyword evidence="3" id="KW-1185">Reference proteome</keyword>
<evidence type="ECO:0000313" key="3">
    <source>
        <dbReference type="Proteomes" id="UP001144323"/>
    </source>
</evidence>
<dbReference type="EMBL" id="BSEC01000001">
    <property type="protein sequence ID" value="GLI91016.1"/>
    <property type="molecule type" value="Genomic_DNA"/>
</dbReference>
<evidence type="ECO:0000313" key="2">
    <source>
        <dbReference type="EMBL" id="GLI91016.1"/>
    </source>
</evidence>
<dbReference type="Proteomes" id="UP001144323">
    <property type="component" value="Unassembled WGS sequence"/>
</dbReference>
<accession>A0A9W6GPK8</accession>
<proteinExistence type="predicted"/>
<evidence type="ECO:0000256" key="1">
    <source>
        <dbReference type="SAM" id="MobiDB-lite"/>
    </source>
</evidence>
<feature type="compositionally biased region" description="Basic and acidic residues" evidence="1">
    <location>
        <begin position="161"/>
        <end position="196"/>
    </location>
</feature>
<gene>
    <name evidence="2" type="ORF">LMG27198_00080</name>
</gene>
<dbReference type="AlphaFoldDB" id="A0A9W6GPK8"/>